<dbReference type="EMBL" id="CP122539">
    <property type="protein sequence ID" value="WGH76506.1"/>
    <property type="molecule type" value="Genomic_DNA"/>
</dbReference>
<evidence type="ECO:0000313" key="1">
    <source>
        <dbReference type="EMBL" id="WGH76506.1"/>
    </source>
</evidence>
<reference evidence="1 2" key="1">
    <citation type="submission" date="2023-04" db="EMBL/GenBank/DDBJ databases">
        <title>Tenacibaculum tangerinum sp. nov., isolated from sea tidal flat of South Korea.</title>
        <authorList>
            <person name="Lee S.H."/>
            <person name="Kim J.-J."/>
        </authorList>
    </citation>
    <scope>NUCLEOTIDE SEQUENCE [LARGE SCALE GENOMIC DNA]</scope>
    <source>
        <strain evidence="1 2">GRR-S3-23</strain>
    </source>
</reference>
<proteinExistence type="predicted"/>
<name>A0ABY8L5E3_9FLAO</name>
<keyword evidence="2" id="KW-1185">Reference proteome</keyword>
<gene>
    <name evidence="1" type="ORF">P8625_04930</name>
</gene>
<accession>A0ABY8L5E3</accession>
<dbReference type="Proteomes" id="UP001232001">
    <property type="component" value="Chromosome"/>
</dbReference>
<sequence length="282" mass="33875">MGKLNTSNFSEIKEIYQGFSFKLSQLIGNSNKEEAPKTYAELFKEKYSPDDNVQRIYFESIFNYITGKTSFKIVQLSDELNLLYKFEDNTIPEREKLISKLNYWDCVDLKHSEYRSFTSSLLKYVDKGEFSLEQYPTIFHYTTRFNNLLNYNIENLKKRFKKGILKGKNNYQYVRSIHFRLSVDRTSEFYDDLTEIVEYCVEINKGIKEGQELKELTDIFDLFSSDFNAYLEKVEEMNNEFMFTPYFTKYDFNKIWRVIKKLDNTQIVNFGFYFEGRYFSPQ</sequence>
<evidence type="ECO:0000313" key="2">
    <source>
        <dbReference type="Proteomes" id="UP001232001"/>
    </source>
</evidence>
<dbReference type="RefSeq" id="WP_279652371.1">
    <property type="nucleotide sequence ID" value="NZ_CP122539.1"/>
</dbReference>
<protein>
    <submittedName>
        <fullName evidence="1">Uncharacterized protein</fullName>
    </submittedName>
</protein>
<organism evidence="1 2">
    <name type="scientific">Tenacibaculum tangerinum</name>
    <dbReference type="NCBI Taxonomy" id="3038772"/>
    <lineage>
        <taxon>Bacteria</taxon>
        <taxon>Pseudomonadati</taxon>
        <taxon>Bacteroidota</taxon>
        <taxon>Flavobacteriia</taxon>
        <taxon>Flavobacteriales</taxon>
        <taxon>Flavobacteriaceae</taxon>
        <taxon>Tenacibaculum</taxon>
    </lineage>
</organism>